<evidence type="ECO:0000313" key="4">
    <source>
        <dbReference type="EMBL" id="KAK7508150.1"/>
    </source>
</evidence>
<proteinExistence type="predicted"/>
<evidence type="ECO:0000259" key="3">
    <source>
        <dbReference type="PROSITE" id="PS50026"/>
    </source>
</evidence>
<keyword evidence="1" id="KW-0245">EGF-like domain</keyword>
<dbReference type="SMART" id="SM00181">
    <property type="entry name" value="EGF"/>
    <property type="match status" value="9"/>
</dbReference>
<comment type="caution">
    <text evidence="4">The sequence shown here is derived from an EMBL/GenBank/DDBJ whole genome shotgun (WGS) entry which is preliminary data.</text>
</comment>
<feature type="domain" description="EGF-like" evidence="3">
    <location>
        <begin position="59"/>
        <end position="96"/>
    </location>
</feature>
<protein>
    <recommendedName>
        <fullName evidence="3">EGF-like domain-containing protein</fullName>
    </recommendedName>
</protein>
<dbReference type="PROSITE" id="PS01186">
    <property type="entry name" value="EGF_2"/>
    <property type="match status" value="3"/>
</dbReference>
<feature type="chain" id="PRO_5044891543" description="EGF-like domain-containing protein" evidence="2">
    <location>
        <begin position="23"/>
        <end position="584"/>
    </location>
</feature>
<dbReference type="Gene3D" id="2.10.25.10">
    <property type="entry name" value="Laminin"/>
    <property type="match status" value="1"/>
</dbReference>
<evidence type="ECO:0000313" key="5">
    <source>
        <dbReference type="Proteomes" id="UP001519460"/>
    </source>
</evidence>
<dbReference type="InterPro" id="IPR000742">
    <property type="entry name" value="EGF"/>
</dbReference>
<keyword evidence="2" id="KW-0732">Signal</keyword>
<name>A0ABD0M927_9CAEN</name>
<organism evidence="4 5">
    <name type="scientific">Batillaria attramentaria</name>
    <dbReference type="NCBI Taxonomy" id="370345"/>
    <lineage>
        <taxon>Eukaryota</taxon>
        <taxon>Metazoa</taxon>
        <taxon>Spiralia</taxon>
        <taxon>Lophotrochozoa</taxon>
        <taxon>Mollusca</taxon>
        <taxon>Gastropoda</taxon>
        <taxon>Caenogastropoda</taxon>
        <taxon>Sorbeoconcha</taxon>
        <taxon>Cerithioidea</taxon>
        <taxon>Batillariidae</taxon>
        <taxon>Batillaria</taxon>
    </lineage>
</organism>
<dbReference type="PANTHER" id="PTHR39069">
    <property type="entry name" value="ECDYSONE-INDUCIBLE GENE E1, ISOFORM A"/>
    <property type="match status" value="1"/>
</dbReference>
<dbReference type="Proteomes" id="UP001519460">
    <property type="component" value="Unassembled WGS sequence"/>
</dbReference>
<reference evidence="4 5" key="1">
    <citation type="journal article" date="2023" name="Sci. Data">
        <title>Genome assembly of the Korean intertidal mud-creeper Batillaria attramentaria.</title>
        <authorList>
            <person name="Patra A.K."/>
            <person name="Ho P.T."/>
            <person name="Jun S."/>
            <person name="Lee S.J."/>
            <person name="Kim Y."/>
            <person name="Won Y.J."/>
        </authorList>
    </citation>
    <scope>NUCLEOTIDE SEQUENCE [LARGE SCALE GENOMIC DNA]</scope>
    <source>
        <strain evidence="4">Wonlab-2016</strain>
    </source>
</reference>
<dbReference type="PROSITE" id="PS50026">
    <property type="entry name" value="EGF_3"/>
    <property type="match status" value="1"/>
</dbReference>
<feature type="signal peptide" evidence="2">
    <location>
        <begin position="1"/>
        <end position="22"/>
    </location>
</feature>
<sequence length="584" mass="62270">MANALHSTTGIVFFGILAFGYCNNASEQATANAEKNNETTKVVQINIVNKELTPTEAFTLHSCKNGSKCGGHGTCNEKYETCTCQEGYTALGKQCVKTFFTPLAKDCKACGKNATCINGRCHCFKEMFVPPGLERCAAAYFPDTTCSPAVGCGAGNGICEDGKCHCLPGYFAVGRMCVTASFKLKPGCTVDADCGPHATCEYDCVCHLEFFAYGMQCVTTYFNSTGCTGTCGGGHGRCEDDVCRCTDGYFALGNKCVSPTTMIKQGSCLRGHACGGGNGLCEADESTCRCLAGYFAINGLCVRGYYEEYACSDWDKFKCSGGNGECSKFGSLCECRPGFFANHDQCVGTSYAPITGNCSAMQPCVHGVCYTEADGERCRCNAGYMAVSKQCGRMDFTLTEGCLHDSDCGDNARCLTHIAFGTCVCRPGFLLNGLLCVSPSFPDVSCKIKGQVCGGGNGACLHGVCHCDAGFFSSGVRRACIPMVGVLFSQEYCWAKSQSCYNGVCRSPGADQKYKCMCHPGFIPYPYHTEGIKQCVSQKNNTGVQLIEAAAESSACRPTQSAWFSRILTVLGLVFNFFGGCFAH</sequence>
<comment type="caution">
    <text evidence="1">Lacks conserved residue(s) required for the propagation of feature annotation.</text>
</comment>
<dbReference type="AlphaFoldDB" id="A0ABD0M927"/>
<dbReference type="PANTHER" id="PTHR39069:SF8">
    <property type="entry name" value="FI17111P1"/>
    <property type="match status" value="1"/>
</dbReference>
<accession>A0ABD0M927</accession>
<evidence type="ECO:0000256" key="2">
    <source>
        <dbReference type="SAM" id="SignalP"/>
    </source>
</evidence>
<evidence type="ECO:0000256" key="1">
    <source>
        <dbReference type="PROSITE-ProRule" id="PRU00076"/>
    </source>
</evidence>
<gene>
    <name evidence="4" type="ORF">BaRGS_00000389</name>
</gene>
<keyword evidence="5" id="KW-1185">Reference proteome</keyword>
<dbReference type="EMBL" id="JACVVK020000002">
    <property type="protein sequence ID" value="KAK7508150.1"/>
    <property type="molecule type" value="Genomic_DNA"/>
</dbReference>